<evidence type="ECO:0000256" key="3">
    <source>
        <dbReference type="ARBA" id="ARBA00022525"/>
    </source>
</evidence>
<keyword evidence="6 8" id="KW-0378">Hydrolase</keyword>
<evidence type="ECO:0000256" key="10">
    <source>
        <dbReference type="SAM" id="MobiDB-lite"/>
    </source>
</evidence>
<dbReference type="Proteomes" id="UP000294919">
    <property type="component" value="Unassembled WGS sequence"/>
</dbReference>
<sequence>MNNHKIYKKNLSFILIFAMCFVTLFSGFNPVVAHANEIHNLSQDDEQICEQYRINKAFDGEIIIKYKPGTVKKHSALNNLFKSKSNTYKEIQPMLYKLKKGESVAEAIKRFSNDGEIEYIEPNIKYRICKNALSSEETSNQSVSSAVYHQITINKTSEDVTVSERVYIDKYFDQQWALKDIQAEKTWQQLGKVKGCAVVAVLDTGVDYMHPDLEGRIIQGENFVKEKKNGSKYPIDYGIMDDNGHGTFASGIISALYNNGLGIAGLAGELDVKVLAVKVMNDDGEGDVFEISEGIRYAADEGADIISLSLGGKGYSQTMANAVKYAQDKGILVVAAAGNDGEDGSDFYPAAYPGVLTVGAIGVDDSIADFSNFGEVLDIMAPGVQIYSTSIESEAEFGNEKDGYYAKFNGTSFSCPYAAGVAGVYKLTHPKSTPEEIKEVLIQSAYDLEDVGWDEKSGYGKLNMYTTLDQNGGVGRYIKIQNLKRNDYLRDEVTLTASVLRDYDEINKVVFYLDKVSKKNIISEIKNPKVNRYTSKWDTTTQKNGTYQLIAVAYKDNVKKGEDIIPIKIVNEVTNGMLLEVKDPDGNPAINSHVNVYIKDTEHEEYDYDRIFTGRTNHLGIVRIPGTLGQDLSSVHVIIQGGFDYKDMPKGTSLFIYNKTLTGPGKFTITGKNTQPVQFKTLDKTELEITDVAYYATAVDKNGVNIGTTNELNNNKQKSPIIFIDQGSYDFFSYSNINGDTYFLTKWAKDIKKHQEKMTMIFDGQKTGQINLITNNENKVKAGMVYLYNEKTNASLGIKLGGENVYVSSDTYRYKVDAEVEDLNGGQNWIYTFDSGKKGIEIPENKTVNISAGGKINIANFDLSYEAVEDHVLEANKIYNKDKIKIFKEDGTTIVKFPIGYELFQTLNRFADSYGNFVCKISRGSLGKNGIMKKEDMSKIQSEDVLQPRFRVINKQTGNYEYPMYWEYFKDTPDYSPDGEKSSTFFEFAFWDIMSLDGKVGDYELQLSLDKNPLTDGNLAKKLIARLYDDNLHKIITYDENCITTHVNPDTHLTVPYIYIYSLKDDIDAISSASLKQNNPMEDGEVDATSSASINTSKEHWEQVYGAWGNKYQNEGYFGTVALDSTIKLSKKENGNLAVFRYTLGDDRYLYLFRPFTNLEDLDKEIHLKDIKIRQVDLNDLKSNGKTVDHISKGNNLIYRLENHKNLPIRMPIFKNHVWVEEGTYSLDGQYISHADDNGDYTNYYVVEKDVNVNEDKNITFDISKTAKLVLKPTTDGFKKWKGAALLPYSDYNQTFKIEESQGSIFYIPTDIDYNSINIVLGLSDPEKPSYIWNYLFQKEGSTNLEAGKSYELQVGGNLKPVIELEKNTYKSTENINGYSAVLDEYNNRLLSTRISPDHEWFDVDKRNSNTKTTLYSLSNKGIFTATYDKKSDYIIQHEQKDNANLVYPYIRLYKKESNGNEQLLYNESKPRYYHNFDESLISLGNGQYRVELAYAGNPNGSTFTGKDKGLFTINNSSSSGGNSSGSSGGGSPNNKSIPNEKNIDLLKETKAKEIGDKTVISIEEKKLQDLKNNKNLEKVILNMSNKKDIEIKLAGNALKDLVKSNTVITFDIQSQSAGYQLPASAINFDEIEKQLGSNVENLSVNISTIDAKTEKEMNEIFPNAHVKSLSKPINFTIEVKGENGKTITVHDFGKNYVKRTILLDYNAIDKNKATGVRYNPITKEYSFVPTIFKEVDGKLVATLKSPSNSFYIVVKSSKTFDDVQNHWAKREIETLASKFIINGVSENHFDPDKNITRAEFITLLVKSLGLNTHKNTVQFKDIASNDWYKDTVSTGAYYGLISGYKDQSFKPNKAITRQEMAVIIQKAIALTGKDYQNYDLDRTLKIFNDQPSMSDWSKKAISTMVKTGIAKGRNENEFAPQASATRAETSIMIYRLLNFLEFID</sequence>
<comment type="similarity">
    <text evidence="2 8 9">Belongs to the peptidase S8 family.</text>
</comment>
<evidence type="ECO:0000259" key="12">
    <source>
        <dbReference type="PROSITE" id="PS51272"/>
    </source>
</evidence>
<feature type="region of interest" description="Disordered" evidence="10">
    <location>
        <begin position="1515"/>
        <end position="1542"/>
    </location>
</feature>
<dbReference type="PROSITE" id="PS51272">
    <property type="entry name" value="SLH"/>
    <property type="match status" value="3"/>
</dbReference>
<dbReference type="Pfam" id="PF17957">
    <property type="entry name" value="Big_7"/>
    <property type="match status" value="1"/>
</dbReference>
<dbReference type="GO" id="GO:0004252">
    <property type="term" value="F:serine-type endopeptidase activity"/>
    <property type="evidence" value="ECO:0007669"/>
    <property type="project" value="UniProtKB-UniRule"/>
</dbReference>
<dbReference type="Gene3D" id="2.60.40.10">
    <property type="entry name" value="Immunoglobulins"/>
    <property type="match status" value="1"/>
</dbReference>
<dbReference type="InterPro" id="IPR015500">
    <property type="entry name" value="Peptidase_S8_subtilisin-rel"/>
</dbReference>
<evidence type="ECO:0000256" key="4">
    <source>
        <dbReference type="ARBA" id="ARBA00022670"/>
    </source>
</evidence>
<evidence type="ECO:0000256" key="6">
    <source>
        <dbReference type="ARBA" id="ARBA00022801"/>
    </source>
</evidence>
<feature type="compositionally biased region" description="Gly residues" evidence="10">
    <location>
        <begin position="1523"/>
        <end position="1532"/>
    </location>
</feature>
<dbReference type="EMBL" id="SLWV01000006">
    <property type="protein sequence ID" value="TCO77489.1"/>
    <property type="molecule type" value="Genomic_DNA"/>
</dbReference>
<dbReference type="InterPro" id="IPR023827">
    <property type="entry name" value="Peptidase_S8_Asp-AS"/>
</dbReference>
<dbReference type="InterPro" id="IPR036852">
    <property type="entry name" value="Peptidase_S8/S53_dom_sf"/>
</dbReference>
<keyword evidence="3" id="KW-0964">Secreted</keyword>
<evidence type="ECO:0000313" key="13">
    <source>
        <dbReference type="EMBL" id="TCO77489.1"/>
    </source>
</evidence>
<dbReference type="InterPro" id="IPR023828">
    <property type="entry name" value="Peptidase_S8_Ser-AS"/>
</dbReference>
<dbReference type="PROSITE" id="PS51892">
    <property type="entry name" value="SUBTILASE"/>
    <property type="match status" value="1"/>
</dbReference>
<feature type="domain" description="SLH" evidence="12">
    <location>
        <begin position="1756"/>
        <end position="1819"/>
    </location>
</feature>
<reference evidence="13 14" key="1">
    <citation type="submission" date="2019-03" db="EMBL/GenBank/DDBJ databases">
        <title>Genomic Encyclopedia of Type Strains, Phase IV (KMG-IV): sequencing the most valuable type-strain genomes for metagenomic binning, comparative biology and taxonomic classification.</title>
        <authorList>
            <person name="Goeker M."/>
        </authorList>
    </citation>
    <scope>NUCLEOTIDE SEQUENCE [LARGE SCALE GENOMIC DNA]</scope>
    <source>
        <strain evidence="13 14">DSM 102940</strain>
    </source>
</reference>
<dbReference type="PROSITE" id="PS00136">
    <property type="entry name" value="SUBTILASE_ASP"/>
    <property type="match status" value="1"/>
</dbReference>
<dbReference type="PANTHER" id="PTHR43806">
    <property type="entry name" value="PEPTIDASE S8"/>
    <property type="match status" value="1"/>
</dbReference>
<dbReference type="RefSeq" id="WP_132244053.1">
    <property type="nucleotide sequence ID" value="NZ_SLWV01000006.1"/>
</dbReference>
<feature type="active site" description="Charge relay system" evidence="8">
    <location>
        <position position="245"/>
    </location>
</feature>
<keyword evidence="7 8" id="KW-0720">Serine protease</keyword>
<feature type="domain" description="SLH" evidence="12">
    <location>
        <begin position="1885"/>
        <end position="1945"/>
    </location>
</feature>
<dbReference type="GO" id="GO:0005576">
    <property type="term" value="C:extracellular region"/>
    <property type="evidence" value="ECO:0007669"/>
    <property type="project" value="UniProtKB-SubCell"/>
</dbReference>
<feature type="active site" description="Charge relay system" evidence="8">
    <location>
        <position position="412"/>
    </location>
</feature>
<dbReference type="Gene3D" id="3.40.50.200">
    <property type="entry name" value="Peptidase S8/S53 domain"/>
    <property type="match status" value="1"/>
</dbReference>
<dbReference type="OrthoDB" id="9798386at2"/>
<dbReference type="InterPro" id="IPR013783">
    <property type="entry name" value="Ig-like_fold"/>
</dbReference>
<accession>A0A4R2L109</accession>
<evidence type="ECO:0000256" key="11">
    <source>
        <dbReference type="SAM" id="SignalP"/>
    </source>
</evidence>
<keyword evidence="14" id="KW-1185">Reference proteome</keyword>
<evidence type="ECO:0000313" key="14">
    <source>
        <dbReference type="Proteomes" id="UP000294919"/>
    </source>
</evidence>
<organism evidence="13 14">
    <name type="scientific">Marinisporobacter balticus</name>
    <dbReference type="NCBI Taxonomy" id="2018667"/>
    <lineage>
        <taxon>Bacteria</taxon>
        <taxon>Bacillati</taxon>
        <taxon>Bacillota</taxon>
        <taxon>Clostridia</taxon>
        <taxon>Peptostreptococcales</taxon>
        <taxon>Thermotaleaceae</taxon>
        <taxon>Marinisporobacter</taxon>
    </lineage>
</organism>
<feature type="active site" description="Charge relay system" evidence="8">
    <location>
        <position position="203"/>
    </location>
</feature>
<dbReference type="InterPro" id="IPR050131">
    <property type="entry name" value="Peptidase_S8_subtilisin-like"/>
</dbReference>
<dbReference type="InterPro" id="IPR000209">
    <property type="entry name" value="Peptidase_S8/S53_dom"/>
</dbReference>
<dbReference type="PRINTS" id="PR00723">
    <property type="entry name" value="SUBTILISIN"/>
</dbReference>
<dbReference type="Pfam" id="PF00082">
    <property type="entry name" value="Peptidase_S8"/>
    <property type="match status" value="1"/>
</dbReference>
<evidence type="ECO:0000256" key="1">
    <source>
        <dbReference type="ARBA" id="ARBA00004613"/>
    </source>
</evidence>
<comment type="caution">
    <text evidence="13">The sequence shown here is derived from an EMBL/GenBank/DDBJ whole genome shotgun (WGS) entry which is preliminary data.</text>
</comment>
<keyword evidence="5" id="KW-0677">Repeat</keyword>
<feature type="chain" id="PRO_5020983230" evidence="11">
    <location>
        <begin position="36"/>
        <end position="1945"/>
    </location>
</feature>
<dbReference type="InterPro" id="IPR054399">
    <property type="entry name" value="Fervidolysin-like_N_prodom"/>
</dbReference>
<dbReference type="InterPro" id="IPR034084">
    <property type="entry name" value="Thermitase-like_dom"/>
</dbReference>
<gene>
    <name evidence="13" type="ORF">EV214_106136</name>
</gene>
<dbReference type="InterPro" id="IPR001119">
    <property type="entry name" value="SLH_dom"/>
</dbReference>
<protein>
    <submittedName>
        <fullName evidence="13">S-layer family protein</fullName>
    </submittedName>
</protein>
<dbReference type="Pfam" id="PF00395">
    <property type="entry name" value="SLH"/>
    <property type="match status" value="3"/>
</dbReference>
<dbReference type="SUPFAM" id="SSF52743">
    <property type="entry name" value="Subtilisin-like"/>
    <property type="match status" value="1"/>
</dbReference>
<feature type="domain" description="SLH" evidence="12">
    <location>
        <begin position="1820"/>
        <end position="1879"/>
    </location>
</feature>
<evidence type="ECO:0000256" key="8">
    <source>
        <dbReference type="PROSITE-ProRule" id="PRU01240"/>
    </source>
</evidence>
<dbReference type="Pfam" id="PF22148">
    <property type="entry name" value="Fervidolysin_NPro-like"/>
    <property type="match status" value="1"/>
</dbReference>
<dbReference type="GO" id="GO:0006508">
    <property type="term" value="P:proteolysis"/>
    <property type="evidence" value="ECO:0007669"/>
    <property type="project" value="UniProtKB-KW"/>
</dbReference>
<evidence type="ECO:0000256" key="5">
    <source>
        <dbReference type="ARBA" id="ARBA00022737"/>
    </source>
</evidence>
<proteinExistence type="inferred from homology"/>
<dbReference type="PANTHER" id="PTHR43806:SF11">
    <property type="entry name" value="CEREVISIN-RELATED"/>
    <property type="match status" value="1"/>
</dbReference>
<evidence type="ECO:0000256" key="9">
    <source>
        <dbReference type="RuleBase" id="RU003355"/>
    </source>
</evidence>
<keyword evidence="11" id="KW-0732">Signal</keyword>
<name>A0A4R2L109_9FIRM</name>
<evidence type="ECO:0000256" key="2">
    <source>
        <dbReference type="ARBA" id="ARBA00011073"/>
    </source>
</evidence>
<keyword evidence="4 8" id="KW-0645">Protease</keyword>
<comment type="subcellular location">
    <subcellularLocation>
        <location evidence="1">Secreted</location>
    </subcellularLocation>
</comment>
<dbReference type="PROSITE" id="PS00138">
    <property type="entry name" value="SUBTILASE_SER"/>
    <property type="match status" value="1"/>
</dbReference>
<dbReference type="CDD" id="cd07484">
    <property type="entry name" value="Peptidases_S8_Thermitase_like"/>
    <property type="match status" value="1"/>
</dbReference>
<feature type="signal peptide" evidence="11">
    <location>
        <begin position="1"/>
        <end position="35"/>
    </location>
</feature>
<evidence type="ECO:0000256" key="7">
    <source>
        <dbReference type="ARBA" id="ARBA00022825"/>
    </source>
</evidence>